<evidence type="ECO:0000313" key="2">
    <source>
        <dbReference type="EMBL" id="MRV73763.1"/>
    </source>
</evidence>
<feature type="chain" id="PRO_5031240336" evidence="1">
    <location>
        <begin position="23"/>
        <end position="107"/>
    </location>
</feature>
<evidence type="ECO:0000256" key="1">
    <source>
        <dbReference type="SAM" id="SignalP"/>
    </source>
</evidence>
<dbReference type="Pfam" id="PF10048">
    <property type="entry name" value="DUF2282"/>
    <property type="match status" value="1"/>
</dbReference>
<comment type="caution">
    <text evidence="2">The sequence shown here is derived from an EMBL/GenBank/DDBJ whole genome shotgun (WGS) entry which is preliminary data.</text>
</comment>
<proteinExistence type="predicted"/>
<dbReference type="EMBL" id="WKJJ01000011">
    <property type="protein sequence ID" value="MRV73763.1"/>
    <property type="molecule type" value="Genomic_DNA"/>
</dbReference>
<keyword evidence="1" id="KW-0732">Signal</keyword>
<dbReference type="RefSeq" id="WP_154376639.1">
    <property type="nucleotide sequence ID" value="NZ_WKJJ01000011.1"/>
</dbReference>
<organism evidence="2 3">
    <name type="scientific">Pseudoduganella rivuli</name>
    <dbReference type="NCBI Taxonomy" id="2666085"/>
    <lineage>
        <taxon>Bacteria</taxon>
        <taxon>Pseudomonadati</taxon>
        <taxon>Pseudomonadota</taxon>
        <taxon>Betaproteobacteria</taxon>
        <taxon>Burkholderiales</taxon>
        <taxon>Oxalobacteraceae</taxon>
        <taxon>Telluria group</taxon>
        <taxon>Pseudoduganella</taxon>
    </lineage>
</organism>
<name>A0A7X2IQL7_9BURK</name>
<sequence length="107" mass="11974">MFKKIVYVTGFLFLAQITHAIASDEVQAAPPQTLRDLFAATPQVEWEKCFALPDAKPKECAADPDTDECKAAEQKPKDGTEFKYVRRGTCIKQGGKSMMAQRHEPQK</sequence>
<accession>A0A7X2IQL7</accession>
<protein>
    <submittedName>
        <fullName evidence="2">DUF2282 domain-containing protein</fullName>
    </submittedName>
</protein>
<dbReference type="AlphaFoldDB" id="A0A7X2IQL7"/>
<gene>
    <name evidence="2" type="ORF">GJ700_18800</name>
</gene>
<dbReference type="Proteomes" id="UP000446768">
    <property type="component" value="Unassembled WGS sequence"/>
</dbReference>
<evidence type="ECO:0000313" key="3">
    <source>
        <dbReference type="Proteomes" id="UP000446768"/>
    </source>
</evidence>
<keyword evidence="3" id="KW-1185">Reference proteome</keyword>
<dbReference type="InterPro" id="IPR018740">
    <property type="entry name" value="DUF2282_membr"/>
</dbReference>
<reference evidence="2 3" key="1">
    <citation type="submission" date="2019-11" db="EMBL/GenBank/DDBJ databases">
        <title>Novel species isolated from a subtropical stream in China.</title>
        <authorList>
            <person name="Lu H."/>
        </authorList>
    </citation>
    <scope>NUCLEOTIDE SEQUENCE [LARGE SCALE GENOMIC DNA]</scope>
    <source>
        <strain evidence="2 3">FT92W</strain>
    </source>
</reference>
<feature type="signal peptide" evidence="1">
    <location>
        <begin position="1"/>
        <end position="22"/>
    </location>
</feature>